<feature type="domain" description="EGF-like" evidence="5">
    <location>
        <begin position="29"/>
        <end position="65"/>
    </location>
</feature>
<keyword evidence="2" id="KW-0245">EGF-like domain</keyword>
<dbReference type="CDD" id="cd00054">
    <property type="entry name" value="EGF_CA"/>
    <property type="match status" value="1"/>
</dbReference>
<keyword evidence="4" id="KW-0472">Membrane</keyword>
<proteinExistence type="predicted"/>
<sequence length="249" mass="27389">MGHYFCDPETGNTTCYPGWADVSSNCTIPTDECDNVDCQNGGTCVDAHLNFTCVCPDAYFGDRCQFNVCDNITCNNSGQCVGFGECSCQQGFSGNFCEIAPQKQDPESTMVPFWAAIVLFCLLAIILVDVVLVSCYRYRRSPEAMKQPLVQQNATYDANLAIDNFQHINSSGESPQHVYTLDEEGHNDPPVDLLDQQPKFVDGAYPGDANMWGSSPPSSPLDTSDTKAFAFDLDEESKDNMTNTRRSVD</sequence>
<evidence type="ECO:0000256" key="1">
    <source>
        <dbReference type="ARBA" id="ARBA00023157"/>
    </source>
</evidence>
<evidence type="ECO:0000256" key="4">
    <source>
        <dbReference type="SAM" id="Phobius"/>
    </source>
</evidence>
<dbReference type="EnsemblMetazoa" id="CapteT218900">
    <property type="protein sequence ID" value="CapteP218900"/>
    <property type="gene ID" value="CapteG218900"/>
</dbReference>
<reference evidence="6 8" key="2">
    <citation type="journal article" date="2013" name="Nature">
        <title>Insights into bilaterian evolution from three spiralian genomes.</title>
        <authorList>
            <person name="Simakov O."/>
            <person name="Marletaz F."/>
            <person name="Cho S.J."/>
            <person name="Edsinger-Gonzales E."/>
            <person name="Havlak P."/>
            <person name="Hellsten U."/>
            <person name="Kuo D.H."/>
            <person name="Larsson T."/>
            <person name="Lv J."/>
            <person name="Arendt D."/>
            <person name="Savage R."/>
            <person name="Osoegawa K."/>
            <person name="de Jong P."/>
            <person name="Grimwood J."/>
            <person name="Chapman J.A."/>
            <person name="Shapiro H."/>
            <person name="Aerts A."/>
            <person name="Otillar R.P."/>
            <person name="Terry A.Y."/>
            <person name="Boore J.L."/>
            <person name="Grigoriev I.V."/>
            <person name="Lindberg D.R."/>
            <person name="Seaver E.C."/>
            <person name="Weisblat D.A."/>
            <person name="Putnam N.H."/>
            <person name="Rokhsar D.S."/>
        </authorList>
    </citation>
    <scope>NUCLEOTIDE SEQUENCE</scope>
    <source>
        <strain evidence="6 8">I ESC-2004</strain>
    </source>
</reference>
<feature type="compositionally biased region" description="Polar residues" evidence="3">
    <location>
        <begin position="240"/>
        <end position="249"/>
    </location>
</feature>
<dbReference type="SMART" id="SM00179">
    <property type="entry name" value="EGF_CA"/>
    <property type="match status" value="1"/>
</dbReference>
<dbReference type="GO" id="GO:0005509">
    <property type="term" value="F:calcium ion binding"/>
    <property type="evidence" value="ECO:0007669"/>
    <property type="project" value="InterPro"/>
</dbReference>
<evidence type="ECO:0000313" key="8">
    <source>
        <dbReference type="Proteomes" id="UP000014760"/>
    </source>
</evidence>
<evidence type="ECO:0000256" key="2">
    <source>
        <dbReference type="PROSITE-ProRule" id="PRU00076"/>
    </source>
</evidence>
<dbReference type="EMBL" id="KB293112">
    <property type="protein sequence ID" value="ELU16519.1"/>
    <property type="molecule type" value="Genomic_DNA"/>
</dbReference>
<reference evidence="8" key="1">
    <citation type="submission" date="2012-12" db="EMBL/GenBank/DDBJ databases">
        <authorList>
            <person name="Hellsten U."/>
            <person name="Grimwood J."/>
            <person name="Chapman J.A."/>
            <person name="Shapiro H."/>
            <person name="Aerts A."/>
            <person name="Otillar R.P."/>
            <person name="Terry A.Y."/>
            <person name="Boore J.L."/>
            <person name="Simakov O."/>
            <person name="Marletaz F."/>
            <person name="Cho S.-J."/>
            <person name="Edsinger-Gonzales E."/>
            <person name="Havlak P."/>
            <person name="Kuo D.-H."/>
            <person name="Larsson T."/>
            <person name="Lv J."/>
            <person name="Arendt D."/>
            <person name="Savage R."/>
            <person name="Osoegawa K."/>
            <person name="de Jong P."/>
            <person name="Lindberg D.R."/>
            <person name="Seaver E.C."/>
            <person name="Weisblat D.A."/>
            <person name="Putnam N.H."/>
            <person name="Grigoriev I.V."/>
            <person name="Rokhsar D.S."/>
        </authorList>
    </citation>
    <scope>NUCLEOTIDE SEQUENCE</scope>
    <source>
        <strain evidence="8">I ESC-2004</strain>
    </source>
</reference>
<feature type="domain" description="EGF-like" evidence="5">
    <location>
        <begin position="66"/>
        <end position="98"/>
    </location>
</feature>
<dbReference type="Proteomes" id="UP000014760">
    <property type="component" value="Unassembled WGS sequence"/>
</dbReference>
<dbReference type="STRING" id="283909.R7VCZ5"/>
<accession>R7VCZ5</accession>
<evidence type="ECO:0000313" key="7">
    <source>
        <dbReference type="EnsemblMetazoa" id="CapteP218900"/>
    </source>
</evidence>
<dbReference type="OrthoDB" id="430340at2759"/>
<dbReference type="PANTHER" id="PTHR24033">
    <property type="entry name" value="EGF-LIKE DOMAIN-CONTAINING PROTEIN"/>
    <property type="match status" value="1"/>
</dbReference>
<dbReference type="InterPro" id="IPR001881">
    <property type="entry name" value="EGF-like_Ca-bd_dom"/>
</dbReference>
<dbReference type="PROSITE" id="PS01186">
    <property type="entry name" value="EGF_2"/>
    <property type="match status" value="1"/>
</dbReference>
<dbReference type="OMA" id="YICVCMQ"/>
<comment type="caution">
    <text evidence="2">Lacks conserved residue(s) required for the propagation of feature annotation.</text>
</comment>
<protein>
    <recommendedName>
        <fullName evidence="5">EGF-like domain-containing protein</fullName>
    </recommendedName>
</protein>
<dbReference type="Gene3D" id="2.10.25.10">
    <property type="entry name" value="Laminin"/>
    <property type="match status" value="1"/>
</dbReference>
<dbReference type="InterPro" id="IPR000742">
    <property type="entry name" value="EGF"/>
</dbReference>
<dbReference type="PROSITE" id="PS00010">
    <property type="entry name" value="ASX_HYDROXYL"/>
    <property type="match status" value="1"/>
</dbReference>
<dbReference type="Pfam" id="PF07974">
    <property type="entry name" value="EGF_2"/>
    <property type="match status" value="1"/>
</dbReference>
<dbReference type="EMBL" id="AMQN01004294">
    <property type="status" value="NOT_ANNOTATED_CDS"/>
    <property type="molecule type" value="Genomic_DNA"/>
</dbReference>
<feature type="disulfide bond" evidence="2">
    <location>
        <begin position="55"/>
        <end position="64"/>
    </location>
</feature>
<keyword evidence="4" id="KW-1133">Transmembrane helix</keyword>
<dbReference type="SUPFAM" id="SSF57196">
    <property type="entry name" value="EGF/Laminin"/>
    <property type="match status" value="2"/>
</dbReference>
<dbReference type="InterPro" id="IPR000152">
    <property type="entry name" value="EGF-type_Asp/Asn_hydroxyl_site"/>
</dbReference>
<keyword evidence="1 2" id="KW-1015">Disulfide bond</keyword>
<name>R7VCZ5_CAPTE</name>
<dbReference type="InterPro" id="IPR013111">
    <property type="entry name" value="EGF_extracell"/>
</dbReference>
<feature type="disulfide bond" evidence="2">
    <location>
        <begin position="88"/>
        <end position="97"/>
    </location>
</feature>
<keyword evidence="8" id="KW-1185">Reference proteome</keyword>
<organism evidence="6">
    <name type="scientific">Capitella teleta</name>
    <name type="common">Polychaete worm</name>
    <dbReference type="NCBI Taxonomy" id="283909"/>
    <lineage>
        <taxon>Eukaryota</taxon>
        <taxon>Metazoa</taxon>
        <taxon>Spiralia</taxon>
        <taxon>Lophotrochozoa</taxon>
        <taxon>Annelida</taxon>
        <taxon>Polychaeta</taxon>
        <taxon>Sedentaria</taxon>
        <taxon>Scolecida</taxon>
        <taxon>Capitellidae</taxon>
        <taxon>Capitella</taxon>
    </lineage>
</organism>
<gene>
    <name evidence="6" type="ORF">CAPTEDRAFT_218900</name>
</gene>
<dbReference type="HOGENOM" id="CLU_1116644_0_0_1"/>
<dbReference type="PROSITE" id="PS00022">
    <property type="entry name" value="EGF_1"/>
    <property type="match status" value="2"/>
</dbReference>
<dbReference type="AlphaFoldDB" id="R7VCZ5"/>
<evidence type="ECO:0000256" key="3">
    <source>
        <dbReference type="SAM" id="MobiDB-lite"/>
    </source>
</evidence>
<reference evidence="7" key="3">
    <citation type="submission" date="2015-06" db="UniProtKB">
        <authorList>
            <consortium name="EnsemblMetazoa"/>
        </authorList>
    </citation>
    <scope>IDENTIFICATION</scope>
</reference>
<evidence type="ECO:0000313" key="6">
    <source>
        <dbReference type="EMBL" id="ELU16519.1"/>
    </source>
</evidence>
<feature type="transmembrane region" description="Helical" evidence="4">
    <location>
        <begin position="113"/>
        <end position="136"/>
    </location>
</feature>
<dbReference type="SMART" id="SM00181">
    <property type="entry name" value="EGF"/>
    <property type="match status" value="2"/>
</dbReference>
<feature type="region of interest" description="Disordered" evidence="3">
    <location>
        <begin position="208"/>
        <end position="249"/>
    </location>
</feature>
<evidence type="ECO:0000259" key="5">
    <source>
        <dbReference type="PROSITE" id="PS50026"/>
    </source>
</evidence>
<dbReference type="InterPro" id="IPR051830">
    <property type="entry name" value="NOTCH_homolog"/>
</dbReference>
<keyword evidence="4" id="KW-0812">Transmembrane</keyword>
<dbReference type="PROSITE" id="PS50026">
    <property type="entry name" value="EGF_3"/>
    <property type="match status" value="2"/>
</dbReference>
<dbReference type="PANTHER" id="PTHR24033:SF151">
    <property type="entry name" value="NOTCH 2"/>
    <property type="match status" value="1"/>
</dbReference>